<dbReference type="HOGENOM" id="CLU_3312860_0_0_11"/>
<name>E6M383_9ACTO</name>
<protein>
    <submittedName>
        <fullName evidence="1">Uncharacterized protein</fullName>
    </submittedName>
</protein>
<accession>E6M383</accession>
<dbReference type="Proteomes" id="UP000003343">
    <property type="component" value="Unassembled WGS sequence"/>
</dbReference>
<evidence type="ECO:0000313" key="2">
    <source>
        <dbReference type="Proteomes" id="UP000003343"/>
    </source>
</evidence>
<gene>
    <name evidence="1" type="ORF">HMPREF0576_0788</name>
</gene>
<sequence length="39" mass="4538">MSVYRCPLIVSLSFLRFLPNIVSRFDSVFQLSDNENDSQ</sequence>
<proteinExistence type="predicted"/>
<keyword evidence="2" id="KW-1185">Reference proteome</keyword>
<comment type="caution">
    <text evidence="1">The sequence shown here is derived from an EMBL/GenBank/DDBJ whole genome shotgun (WGS) entry which is preliminary data.</text>
</comment>
<organism evidence="1 2">
    <name type="scientific">Mobiluncus holmesii ATCC 35242</name>
    <dbReference type="NCBI Taxonomy" id="887899"/>
    <lineage>
        <taxon>Bacteria</taxon>
        <taxon>Bacillati</taxon>
        <taxon>Actinomycetota</taxon>
        <taxon>Actinomycetes</taxon>
        <taxon>Actinomycetales</taxon>
        <taxon>Actinomycetaceae</taxon>
        <taxon>Mobiluncus</taxon>
    </lineage>
</organism>
<reference evidence="1 2" key="1">
    <citation type="submission" date="2010-12" db="EMBL/GenBank/DDBJ databases">
        <authorList>
            <person name="Muzny D."/>
            <person name="Qin X."/>
            <person name="Deng J."/>
            <person name="Jiang H."/>
            <person name="Liu Y."/>
            <person name="Qu J."/>
            <person name="Song X.-Z."/>
            <person name="Zhang L."/>
            <person name="Thornton R."/>
            <person name="Coyle M."/>
            <person name="Francisco L."/>
            <person name="Jackson L."/>
            <person name="Javaid M."/>
            <person name="Korchina V."/>
            <person name="Kovar C."/>
            <person name="Mata R."/>
            <person name="Mathew T."/>
            <person name="Ngo R."/>
            <person name="Nguyen L."/>
            <person name="Nguyen N."/>
            <person name="Okwuonu G."/>
            <person name="Ongeri F."/>
            <person name="Pham C."/>
            <person name="Simmons D."/>
            <person name="Wilczek-Boney K."/>
            <person name="Hale W."/>
            <person name="Jakkamsetti A."/>
            <person name="Pham P."/>
            <person name="Ruth R."/>
            <person name="San Lucas F."/>
            <person name="Warren J."/>
            <person name="Zhang J."/>
            <person name="Zhao Z."/>
            <person name="Zhou C."/>
            <person name="Zhu D."/>
            <person name="Lee S."/>
            <person name="Bess C."/>
            <person name="Blankenburg K."/>
            <person name="Forbes L."/>
            <person name="Fu Q."/>
            <person name="Gubbala S."/>
            <person name="Hirani K."/>
            <person name="Jayaseelan J.C."/>
            <person name="Lara F."/>
            <person name="Munidasa M."/>
            <person name="Palculict T."/>
            <person name="Patil S."/>
            <person name="Pu L.-L."/>
            <person name="Saada N."/>
            <person name="Tang L."/>
            <person name="Weissenberger G."/>
            <person name="Zhu Y."/>
            <person name="Hemphill L."/>
            <person name="Shang Y."/>
            <person name="Youmans B."/>
            <person name="Ayvaz T."/>
            <person name="Ross M."/>
            <person name="Santibanez J."/>
            <person name="Aqrawi P."/>
            <person name="Gross S."/>
            <person name="Joshi V."/>
            <person name="Fowler G."/>
            <person name="Nazareth L."/>
            <person name="Reid J."/>
            <person name="Worley K."/>
            <person name="Petrosino J."/>
            <person name="Highlander S."/>
            <person name="Gibbs R."/>
        </authorList>
    </citation>
    <scope>NUCLEOTIDE SEQUENCE [LARGE SCALE GENOMIC DNA]</scope>
    <source>
        <strain evidence="1 2">ATCC 35242</strain>
    </source>
</reference>
<dbReference type="AlphaFoldDB" id="E6M383"/>
<evidence type="ECO:0000313" key="1">
    <source>
        <dbReference type="EMBL" id="EFU82419.1"/>
    </source>
</evidence>
<dbReference type="EMBL" id="AEPZ01000005">
    <property type="protein sequence ID" value="EFU82419.1"/>
    <property type="molecule type" value="Genomic_DNA"/>
</dbReference>